<gene>
    <name evidence="3" type="ORF">NRK68_34065</name>
</gene>
<accession>A0ABY5Q806</accession>
<name>A0ABY5Q806_9ACTN</name>
<evidence type="ECO:0000256" key="2">
    <source>
        <dbReference type="SAM" id="Phobius"/>
    </source>
</evidence>
<keyword evidence="2" id="KW-0472">Membrane</keyword>
<evidence type="ECO:0000313" key="4">
    <source>
        <dbReference type="Proteomes" id="UP001057738"/>
    </source>
</evidence>
<feature type="region of interest" description="Disordered" evidence="1">
    <location>
        <begin position="38"/>
        <end position="67"/>
    </location>
</feature>
<organism evidence="3 4">
    <name type="scientific">Streptomyces yangpuensis</name>
    <dbReference type="NCBI Taxonomy" id="1648182"/>
    <lineage>
        <taxon>Bacteria</taxon>
        <taxon>Bacillati</taxon>
        <taxon>Actinomycetota</taxon>
        <taxon>Actinomycetes</taxon>
        <taxon>Kitasatosporales</taxon>
        <taxon>Streptomycetaceae</taxon>
        <taxon>Streptomyces</taxon>
    </lineage>
</organism>
<evidence type="ECO:0008006" key="5">
    <source>
        <dbReference type="Google" id="ProtNLM"/>
    </source>
</evidence>
<dbReference type="RefSeq" id="WP_257858049.1">
    <property type="nucleotide sequence ID" value="NZ_CP102515.1"/>
</dbReference>
<dbReference type="GeneID" id="95578564"/>
<protein>
    <recommendedName>
        <fullName evidence="5">Integral membrane protein</fullName>
    </recommendedName>
</protein>
<keyword evidence="2" id="KW-0812">Transmembrane</keyword>
<keyword evidence="3" id="KW-0614">Plasmid</keyword>
<feature type="transmembrane region" description="Helical" evidence="2">
    <location>
        <begin position="12"/>
        <end position="32"/>
    </location>
</feature>
<sequence>MSRTRGAWNTKGTWIAGVALAVVLGLTGYALLGGDGDGEASTPAKGEAGPSVTGTASPQATYAAPADWTEPERWTALPRGERRDDYGSTVGFPQTTEGAVAMMAAANNSSVEGSKSSVSEQMRVYRSYIGKSDQSAKNAEAIELNAKNTDKTLATEMGVAPGQPLPSGAYARSTVVGYKVIKASSGEVSVWLLARVVQKNGETAKESGSYSRTLVAAQWEGGDWKLTSAATVRAQQDAKAAAQPAMVAPGDAAFNAAGWTAIREAS</sequence>
<reference evidence="3" key="1">
    <citation type="submission" date="2022-08" db="EMBL/GenBank/DDBJ databases">
        <authorList>
            <person name="Tian L."/>
        </authorList>
    </citation>
    <scope>NUCLEOTIDE SEQUENCE</scope>
    <source>
        <strain evidence="3">CM253</strain>
        <plasmid evidence="3">unnamed1</plasmid>
    </source>
</reference>
<keyword evidence="4" id="KW-1185">Reference proteome</keyword>
<geneLocation type="plasmid" evidence="3 4">
    <name>unnamed1</name>
</geneLocation>
<dbReference type="EMBL" id="CP102515">
    <property type="protein sequence ID" value="UUY52307.1"/>
    <property type="molecule type" value="Genomic_DNA"/>
</dbReference>
<dbReference type="Proteomes" id="UP001057738">
    <property type="component" value="Plasmid unnamed1"/>
</dbReference>
<evidence type="ECO:0000313" key="3">
    <source>
        <dbReference type="EMBL" id="UUY52307.1"/>
    </source>
</evidence>
<keyword evidence="2" id="KW-1133">Transmembrane helix</keyword>
<evidence type="ECO:0000256" key="1">
    <source>
        <dbReference type="SAM" id="MobiDB-lite"/>
    </source>
</evidence>
<proteinExistence type="predicted"/>